<evidence type="ECO:0000313" key="5">
    <source>
        <dbReference type="EMBL" id="CUU55268.1"/>
    </source>
</evidence>
<evidence type="ECO:0000256" key="3">
    <source>
        <dbReference type="SAM" id="Phobius"/>
    </source>
</evidence>
<feature type="transmembrane region" description="Helical" evidence="3">
    <location>
        <begin position="39"/>
        <end position="57"/>
    </location>
</feature>
<proteinExistence type="inferred from homology"/>
<feature type="region of interest" description="Disordered" evidence="2">
    <location>
        <begin position="1"/>
        <end position="27"/>
    </location>
</feature>
<dbReference type="AlphaFoldDB" id="A0A0S4QIS0"/>
<dbReference type="Proteomes" id="UP000198802">
    <property type="component" value="Unassembled WGS sequence"/>
</dbReference>
<feature type="compositionally biased region" description="Low complexity" evidence="2">
    <location>
        <begin position="403"/>
        <end position="426"/>
    </location>
</feature>
<organism evidence="5 6">
    <name type="scientific">Parafrankia irregularis</name>
    <dbReference type="NCBI Taxonomy" id="795642"/>
    <lineage>
        <taxon>Bacteria</taxon>
        <taxon>Bacillati</taxon>
        <taxon>Actinomycetota</taxon>
        <taxon>Actinomycetes</taxon>
        <taxon>Frankiales</taxon>
        <taxon>Frankiaceae</taxon>
        <taxon>Parafrankia</taxon>
    </lineage>
</organism>
<reference evidence="6" key="1">
    <citation type="submission" date="2015-11" db="EMBL/GenBank/DDBJ databases">
        <authorList>
            <person name="Varghese N."/>
        </authorList>
    </citation>
    <scope>NUCLEOTIDE SEQUENCE [LARGE SCALE GENOMIC DNA]</scope>
    <source>
        <strain evidence="6">DSM 45899</strain>
    </source>
</reference>
<dbReference type="Gene3D" id="3.40.630.190">
    <property type="entry name" value="LCP protein"/>
    <property type="match status" value="1"/>
</dbReference>
<dbReference type="PANTHER" id="PTHR33392">
    <property type="entry name" value="POLYISOPRENYL-TEICHOIC ACID--PEPTIDOGLYCAN TEICHOIC ACID TRANSFERASE TAGU"/>
    <property type="match status" value="1"/>
</dbReference>
<evidence type="ECO:0000256" key="2">
    <source>
        <dbReference type="SAM" id="MobiDB-lite"/>
    </source>
</evidence>
<feature type="domain" description="Cell envelope-related transcriptional attenuator" evidence="4">
    <location>
        <begin position="108"/>
        <end position="278"/>
    </location>
</feature>
<evidence type="ECO:0000313" key="6">
    <source>
        <dbReference type="Proteomes" id="UP000198802"/>
    </source>
</evidence>
<sequence>MSGRRWTPQVPKRRSGTVPFDLNGHGSSQRRVSRLIPRGFLGSLSLLLLISIISGWADNQTDPYARANKLIEPLHLDLSHTHSSGLRDGATNYLIVGTDNQSGPEREHSETTILAHFGEDNTVTMLSFPGDTLVTIPEYTDSGGRQHPRHKGKLSSAISEGGRALLVRVIESLTKMRVDHYMSTDSAGFKAITDAVGGVDVCVLPSDYGERFKDDDGVWRTSTNTNDPITGWSGGPGTVHVNGDQALAFVHQRHGLPGGDIDRIHRQQQFTGAVLRKVIVGGMLANPNQLERLVHTTTSALTLDEKTTIMDLRGLATRVSRIGFAGIDMQTLPTHAPTRGEGAVNDRGEILVDGQPVAVRLYDLAGLEKILAPLGGSTGVVPSASNGGDADAMRPGPGPGPGPTISSPASPSTSPATPPATNHCTY</sequence>
<dbReference type="NCBIfam" id="TIGR00350">
    <property type="entry name" value="lytR_cpsA_psr"/>
    <property type="match status" value="1"/>
</dbReference>
<accession>A0A0S4QIS0</accession>
<keyword evidence="3" id="KW-1133">Transmembrane helix</keyword>
<comment type="similarity">
    <text evidence="1">Belongs to the LytR/CpsA/Psr (LCP) family.</text>
</comment>
<dbReference type="EMBL" id="FAOZ01000004">
    <property type="protein sequence ID" value="CUU55268.1"/>
    <property type="molecule type" value="Genomic_DNA"/>
</dbReference>
<evidence type="ECO:0000259" key="4">
    <source>
        <dbReference type="Pfam" id="PF03816"/>
    </source>
</evidence>
<dbReference type="PANTHER" id="PTHR33392:SF6">
    <property type="entry name" value="POLYISOPRENYL-TEICHOIC ACID--PEPTIDOGLYCAN TEICHOIC ACID TRANSFERASE TAGU"/>
    <property type="match status" value="1"/>
</dbReference>
<name>A0A0S4QIS0_9ACTN</name>
<evidence type="ECO:0000256" key="1">
    <source>
        <dbReference type="ARBA" id="ARBA00006068"/>
    </source>
</evidence>
<gene>
    <name evidence="5" type="ORF">Ga0074812_104349</name>
</gene>
<dbReference type="InterPro" id="IPR004474">
    <property type="entry name" value="LytR_CpsA_psr"/>
</dbReference>
<keyword evidence="3" id="KW-0812">Transmembrane</keyword>
<feature type="region of interest" description="Disordered" evidence="2">
    <location>
        <begin position="382"/>
        <end position="426"/>
    </location>
</feature>
<protein>
    <submittedName>
        <fullName evidence="5">Cell envelope-related function transcriptional attenuator common domain-containing protein</fullName>
    </submittedName>
</protein>
<dbReference type="Pfam" id="PF03816">
    <property type="entry name" value="LytR_cpsA_psr"/>
    <property type="match status" value="1"/>
</dbReference>
<keyword evidence="6" id="KW-1185">Reference proteome</keyword>
<keyword evidence="3" id="KW-0472">Membrane</keyword>
<dbReference type="InterPro" id="IPR050922">
    <property type="entry name" value="LytR/CpsA/Psr_CW_biosynth"/>
</dbReference>